<evidence type="ECO:0000313" key="3">
    <source>
        <dbReference type="Proteomes" id="UP000248340"/>
    </source>
</evidence>
<evidence type="ECO:0000256" key="1">
    <source>
        <dbReference type="SAM" id="MobiDB-lite"/>
    </source>
</evidence>
<dbReference type="EMBL" id="KZ821725">
    <property type="protein sequence ID" value="PYH78779.1"/>
    <property type="molecule type" value="Genomic_DNA"/>
</dbReference>
<gene>
    <name evidence="2" type="ORF">BO82DRAFT_434647</name>
</gene>
<dbReference type="Proteomes" id="UP000248340">
    <property type="component" value="Unassembled WGS sequence"/>
</dbReference>
<accession>A0A319C4J7</accession>
<dbReference type="AlphaFoldDB" id="A0A319C4J7"/>
<dbReference type="VEuPathDB" id="FungiDB:BO82DRAFT_434647"/>
<dbReference type="OrthoDB" id="4500473at2759"/>
<dbReference type="RefSeq" id="XP_025488979.1">
    <property type="nucleotide sequence ID" value="XM_025640958.1"/>
</dbReference>
<name>A0A319C4J7_9EURO</name>
<sequence length="154" mass="16550">MSSGFLRPRPIYVVTGVRIASSSFTVTARDDSSTSGQASASASDPTGTVPTAGFEAEVRSAGTIVNTYETAPDIVFAYRVHIIRDKGDGKVGQKMFAHRAAFMTGTASDSGLEYLEVNPQILEEDINRPLEKVQVHLIGDDEAWVSGGFRLTDH</sequence>
<feature type="compositionally biased region" description="Low complexity" evidence="1">
    <location>
        <begin position="33"/>
        <end position="44"/>
    </location>
</feature>
<feature type="region of interest" description="Disordered" evidence="1">
    <location>
        <begin position="28"/>
        <end position="51"/>
    </location>
</feature>
<keyword evidence="3" id="KW-1185">Reference proteome</keyword>
<reference evidence="2 3" key="1">
    <citation type="submission" date="2016-12" db="EMBL/GenBank/DDBJ databases">
        <title>The genomes of Aspergillus section Nigri reveals drivers in fungal speciation.</title>
        <authorList>
            <consortium name="DOE Joint Genome Institute"/>
            <person name="Vesth T.C."/>
            <person name="Nybo J."/>
            <person name="Theobald S."/>
            <person name="Brandl J."/>
            <person name="Frisvad J.C."/>
            <person name="Nielsen K.F."/>
            <person name="Lyhne E.K."/>
            <person name="Kogle M.E."/>
            <person name="Kuo A."/>
            <person name="Riley R."/>
            <person name="Clum A."/>
            <person name="Nolan M."/>
            <person name="Lipzen A."/>
            <person name="Salamov A."/>
            <person name="Henrissat B."/>
            <person name="Wiebenga A."/>
            <person name="De Vries R.P."/>
            <person name="Grigoriev I.V."/>
            <person name="Mortensen U.H."/>
            <person name="Andersen M.R."/>
            <person name="Baker S.E."/>
        </authorList>
    </citation>
    <scope>NUCLEOTIDE SEQUENCE [LARGE SCALE GENOMIC DNA]</scope>
    <source>
        <strain evidence="2 3">CBS 121591</strain>
    </source>
</reference>
<proteinExistence type="predicted"/>
<organism evidence="2 3">
    <name type="scientific">Aspergillus uvarum CBS 121591</name>
    <dbReference type="NCBI Taxonomy" id="1448315"/>
    <lineage>
        <taxon>Eukaryota</taxon>
        <taxon>Fungi</taxon>
        <taxon>Dikarya</taxon>
        <taxon>Ascomycota</taxon>
        <taxon>Pezizomycotina</taxon>
        <taxon>Eurotiomycetes</taxon>
        <taxon>Eurotiomycetidae</taxon>
        <taxon>Eurotiales</taxon>
        <taxon>Aspergillaceae</taxon>
        <taxon>Aspergillus</taxon>
        <taxon>Aspergillus subgen. Circumdati</taxon>
    </lineage>
</organism>
<dbReference type="GeneID" id="37143700"/>
<protein>
    <submittedName>
        <fullName evidence="2">Uncharacterized protein</fullName>
    </submittedName>
</protein>
<evidence type="ECO:0000313" key="2">
    <source>
        <dbReference type="EMBL" id="PYH78779.1"/>
    </source>
</evidence>